<evidence type="ECO:0000256" key="12">
    <source>
        <dbReference type="ARBA" id="ARBA00023277"/>
    </source>
</evidence>
<keyword evidence="12" id="KW-0119">Carbohydrate metabolism</keyword>
<dbReference type="Pfam" id="PF18085">
    <property type="entry name" value="Mak_N_cap"/>
    <property type="match status" value="1"/>
</dbReference>
<evidence type="ECO:0000256" key="2">
    <source>
        <dbReference type="ARBA" id="ARBA00006219"/>
    </source>
</evidence>
<keyword evidence="10" id="KW-0067">ATP-binding</keyword>
<evidence type="ECO:0000256" key="13">
    <source>
        <dbReference type="ARBA" id="ARBA00031251"/>
    </source>
</evidence>
<dbReference type="Gene3D" id="3.90.1200.10">
    <property type="match status" value="1"/>
</dbReference>
<dbReference type="EMBL" id="JAUQTA010000001">
    <property type="protein sequence ID" value="MDO7867280.1"/>
    <property type="molecule type" value="Genomic_DNA"/>
</dbReference>
<comment type="caution">
    <text evidence="16">The sequence shown here is derived from an EMBL/GenBank/DDBJ whole genome shotgun (WGS) entry which is preliminary data.</text>
</comment>
<keyword evidence="17" id="KW-1185">Reference proteome</keyword>
<keyword evidence="9" id="KW-0418">Kinase</keyword>
<keyword evidence="7" id="KW-0808">Transferase</keyword>
<evidence type="ECO:0000313" key="16">
    <source>
        <dbReference type="EMBL" id="MDO7867280.1"/>
    </source>
</evidence>
<dbReference type="RefSeq" id="WP_305026685.1">
    <property type="nucleotide sequence ID" value="NZ_JAUQTA010000001.1"/>
</dbReference>
<comment type="pathway">
    <text evidence="1">Glycan biosynthesis; glycogen biosynthesis.</text>
</comment>
<dbReference type="InterPro" id="IPR011009">
    <property type="entry name" value="Kinase-like_dom_sf"/>
</dbReference>
<evidence type="ECO:0000256" key="1">
    <source>
        <dbReference type="ARBA" id="ARBA00004964"/>
    </source>
</evidence>
<evidence type="ECO:0000256" key="6">
    <source>
        <dbReference type="ARBA" id="ARBA00022600"/>
    </source>
</evidence>
<comment type="subunit">
    <text evidence="3">Monomer.</text>
</comment>
<organism evidence="16 17">
    <name type="scientific">Nocardioides jiangxiensis</name>
    <dbReference type="NCBI Taxonomy" id="3064524"/>
    <lineage>
        <taxon>Bacteria</taxon>
        <taxon>Bacillati</taxon>
        <taxon>Actinomycetota</taxon>
        <taxon>Actinomycetes</taxon>
        <taxon>Propionibacteriales</taxon>
        <taxon>Nocardioidaceae</taxon>
        <taxon>Nocardioides</taxon>
    </lineage>
</organism>
<evidence type="ECO:0000256" key="7">
    <source>
        <dbReference type="ARBA" id="ARBA00022679"/>
    </source>
</evidence>
<proteinExistence type="inferred from homology"/>
<dbReference type="EC" id="2.7.1.175" evidence="4"/>
<gene>
    <name evidence="16" type="ORF">Q5722_02760</name>
</gene>
<dbReference type="InterPro" id="IPR040999">
    <property type="entry name" value="Mak_N_cap"/>
</dbReference>
<evidence type="ECO:0000256" key="4">
    <source>
        <dbReference type="ARBA" id="ARBA00011962"/>
    </source>
</evidence>
<evidence type="ECO:0000256" key="3">
    <source>
        <dbReference type="ARBA" id="ARBA00011245"/>
    </source>
</evidence>
<reference evidence="16 17" key="1">
    <citation type="submission" date="2023-07" db="EMBL/GenBank/DDBJ databases">
        <title>Nocardioides sp. nov WY-20 isolated from soil.</title>
        <authorList>
            <person name="Liu B."/>
            <person name="Wan Y."/>
        </authorList>
    </citation>
    <scope>NUCLEOTIDE SEQUENCE [LARGE SCALE GENOMIC DNA]</scope>
    <source>
        <strain evidence="16 17">WY-20</strain>
    </source>
</reference>
<dbReference type="SUPFAM" id="SSF56112">
    <property type="entry name" value="Protein kinase-like (PK-like)"/>
    <property type="match status" value="1"/>
</dbReference>
<evidence type="ECO:0000256" key="5">
    <source>
        <dbReference type="ARBA" id="ARBA00013882"/>
    </source>
</evidence>
<evidence type="ECO:0000256" key="10">
    <source>
        <dbReference type="ARBA" id="ARBA00022840"/>
    </source>
</evidence>
<evidence type="ECO:0000313" key="17">
    <source>
        <dbReference type="Proteomes" id="UP001233314"/>
    </source>
</evidence>
<evidence type="ECO:0000256" key="11">
    <source>
        <dbReference type="ARBA" id="ARBA00023056"/>
    </source>
</evidence>
<evidence type="ECO:0000256" key="8">
    <source>
        <dbReference type="ARBA" id="ARBA00022741"/>
    </source>
</evidence>
<keyword evidence="11" id="KW-0320">Glycogen biosynthesis</keyword>
<protein>
    <recommendedName>
        <fullName evidence="5">Maltokinase</fullName>
        <ecNumber evidence="4">2.7.1.175</ecNumber>
    </recommendedName>
    <alternativeName>
        <fullName evidence="13">Maltose-1-phosphate synthase</fullName>
    </alternativeName>
</protein>
<dbReference type="Proteomes" id="UP001233314">
    <property type="component" value="Unassembled WGS sequence"/>
</dbReference>
<keyword evidence="6" id="KW-0321">Glycogen metabolism</keyword>
<comment type="catalytic activity">
    <reaction evidence="14">
        <text>D-maltose + ATP = alpha-maltose 1-phosphate + ADP + H(+)</text>
        <dbReference type="Rhea" id="RHEA:31915"/>
        <dbReference type="ChEBI" id="CHEBI:15378"/>
        <dbReference type="ChEBI" id="CHEBI:17306"/>
        <dbReference type="ChEBI" id="CHEBI:30616"/>
        <dbReference type="ChEBI" id="CHEBI:63576"/>
        <dbReference type="ChEBI" id="CHEBI:456216"/>
        <dbReference type="EC" id="2.7.1.175"/>
    </reaction>
</comment>
<evidence type="ECO:0000256" key="9">
    <source>
        <dbReference type="ARBA" id="ARBA00022777"/>
    </source>
</evidence>
<name>A0ABT9AY05_9ACTN</name>
<comment type="similarity">
    <text evidence="2">Belongs to the aminoglycoside phosphotransferase family.</text>
</comment>
<evidence type="ECO:0000256" key="14">
    <source>
        <dbReference type="ARBA" id="ARBA00049067"/>
    </source>
</evidence>
<feature type="domain" description="Maltokinase N-terminal cap" evidence="15">
    <location>
        <begin position="12"/>
        <end position="95"/>
    </location>
</feature>
<keyword evidence="8" id="KW-0547">Nucleotide-binding</keyword>
<sequence>MITPVPSDIERYLATARWFAGKGRAFRVSDTHVAALDGAEPRSVVVLAEVAYDDAAGGSELYQLPVSLHPRPQEHLESARIGLWGGLHAYDAVHDRAAMTGWLRALSGAEHTGQLRFHRCADARIDTDERPSLMTAEQSNSSVAFGEESLLKVFRKVTPGTNPDVEIHDVLTRAGSDHVAALYGWVDWERGDGEVFQLGFLQQFLRTASDGWTLASASVRSLFAEADLHPHEVGGDFAGEAARLGEGLAETHAALAEHFPVAALPAGGARDLADTMLERLDRAIEPVPALAAYADRIRPLLAAVSDVSHIPVQRIHGDLHLGQTLRTVKGWKFVDFEGEPARPLAARRLPESVWRDVAGMLRSFDYVAAVVQRELDGDVPTREQRAFRAREWVERNRAAFLTAYAGRPLTPDEQVLLTAFEADKAVYECAYEIRNRPDWIDIPLTAVARLSDHEGRPGGE</sequence>
<accession>A0ABT9AY05</accession>
<evidence type="ECO:0000259" key="15">
    <source>
        <dbReference type="Pfam" id="PF18085"/>
    </source>
</evidence>